<dbReference type="RefSeq" id="WP_169483555.1">
    <property type="nucleotide sequence ID" value="NZ_JABBGJ010000001.1"/>
</dbReference>
<accession>A0A848I4V6</accession>
<evidence type="ECO:0000313" key="1">
    <source>
        <dbReference type="EMBL" id="NML96600.1"/>
    </source>
</evidence>
<sequence length="161" mass="17775">MLSGNPDTFAIWCDAVDAWSTDRFKNGCFAYFIGGEILWSSNSTLGVDLNLLSAMDCLKRNLEDADLFDLPAKDAYVVLVARAFPSMDSDAKESDYRHLVSIGSLLDDGHQVFLVESGENAKLIFGRRIEPSVVHEQVLPRGEFQSVVRDALTKSKPAQTS</sequence>
<reference evidence="1 2" key="1">
    <citation type="submission" date="2020-04" db="EMBL/GenBank/DDBJ databases">
        <title>Paraburkholderia sp. RP-4-7 isolated from soil.</title>
        <authorList>
            <person name="Dahal R.H."/>
        </authorList>
    </citation>
    <scope>NUCLEOTIDE SEQUENCE [LARGE SCALE GENOMIC DNA]</scope>
    <source>
        <strain evidence="1 2">RP-4-7</strain>
    </source>
</reference>
<protein>
    <recommendedName>
        <fullName evidence="3">Immunity protein 42</fullName>
    </recommendedName>
</protein>
<name>A0A848I4V6_9BURK</name>
<dbReference type="InterPro" id="IPR028958">
    <property type="entry name" value="Imm42"/>
</dbReference>
<dbReference type="Pfam" id="PF15593">
    <property type="entry name" value="Imm42"/>
    <property type="match status" value="1"/>
</dbReference>
<evidence type="ECO:0008006" key="3">
    <source>
        <dbReference type="Google" id="ProtNLM"/>
    </source>
</evidence>
<proteinExistence type="predicted"/>
<dbReference type="AlphaFoldDB" id="A0A848I4V6"/>
<dbReference type="Proteomes" id="UP000544134">
    <property type="component" value="Unassembled WGS sequence"/>
</dbReference>
<organism evidence="1 2">
    <name type="scientific">Paraburkholderia polaris</name>
    <dbReference type="NCBI Taxonomy" id="2728848"/>
    <lineage>
        <taxon>Bacteria</taxon>
        <taxon>Pseudomonadati</taxon>
        <taxon>Pseudomonadota</taxon>
        <taxon>Betaproteobacteria</taxon>
        <taxon>Burkholderiales</taxon>
        <taxon>Burkholderiaceae</taxon>
        <taxon>Paraburkholderia</taxon>
    </lineage>
</organism>
<keyword evidence="2" id="KW-1185">Reference proteome</keyword>
<gene>
    <name evidence="1" type="ORF">HHL24_01290</name>
</gene>
<comment type="caution">
    <text evidence="1">The sequence shown here is derived from an EMBL/GenBank/DDBJ whole genome shotgun (WGS) entry which is preliminary data.</text>
</comment>
<evidence type="ECO:0000313" key="2">
    <source>
        <dbReference type="Proteomes" id="UP000544134"/>
    </source>
</evidence>
<dbReference type="EMBL" id="JABBGJ010000001">
    <property type="protein sequence ID" value="NML96600.1"/>
    <property type="molecule type" value="Genomic_DNA"/>
</dbReference>